<keyword evidence="2 5" id="KW-0378">Hydrolase</keyword>
<name>A0A161SCF4_9FLAO</name>
<dbReference type="InterPro" id="IPR015797">
    <property type="entry name" value="NUDIX_hydrolase-like_dom_sf"/>
</dbReference>
<dbReference type="CDD" id="cd04690">
    <property type="entry name" value="NUDIX_Hydrolase"/>
    <property type="match status" value="1"/>
</dbReference>
<proteinExistence type="predicted"/>
<dbReference type="SUPFAM" id="SSF55729">
    <property type="entry name" value="Acyl-CoA N-acyltransferases (Nat)"/>
    <property type="match status" value="1"/>
</dbReference>
<feature type="domain" description="Nudix hydrolase" evidence="4">
    <location>
        <begin position="155"/>
        <end position="285"/>
    </location>
</feature>
<evidence type="ECO:0000313" key="5">
    <source>
        <dbReference type="EMBL" id="KZE83809.1"/>
    </source>
</evidence>
<dbReference type="Gene3D" id="3.40.630.30">
    <property type="match status" value="1"/>
</dbReference>
<dbReference type="GO" id="GO:0016747">
    <property type="term" value="F:acyltransferase activity, transferring groups other than amino-acyl groups"/>
    <property type="evidence" value="ECO:0007669"/>
    <property type="project" value="InterPro"/>
</dbReference>
<dbReference type="Pfam" id="PF13673">
    <property type="entry name" value="Acetyltransf_10"/>
    <property type="match status" value="1"/>
</dbReference>
<comment type="cofactor">
    <cofactor evidence="1">
        <name>Mg(2+)</name>
        <dbReference type="ChEBI" id="CHEBI:18420"/>
    </cofactor>
</comment>
<evidence type="ECO:0000259" key="3">
    <source>
        <dbReference type="PROSITE" id="PS51186"/>
    </source>
</evidence>
<accession>A0A161SCF4</accession>
<dbReference type="InterPro" id="IPR016181">
    <property type="entry name" value="Acyl_CoA_acyltransferase"/>
</dbReference>
<dbReference type="RefSeq" id="WP_038986620.1">
    <property type="nucleotide sequence ID" value="NZ_JACAJN010000015.1"/>
</dbReference>
<organism evidence="5 6">
    <name type="scientific">Myroides marinus</name>
    <dbReference type="NCBI Taxonomy" id="703342"/>
    <lineage>
        <taxon>Bacteria</taxon>
        <taxon>Pseudomonadati</taxon>
        <taxon>Bacteroidota</taxon>
        <taxon>Flavobacteriia</taxon>
        <taxon>Flavobacteriales</taxon>
        <taxon>Flavobacteriaceae</taxon>
        <taxon>Myroides</taxon>
    </lineage>
</organism>
<evidence type="ECO:0000259" key="4">
    <source>
        <dbReference type="PROSITE" id="PS51462"/>
    </source>
</evidence>
<dbReference type="EMBL" id="LQNU01000035">
    <property type="protein sequence ID" value="KZE83809.1"/>
    <property type="molecule type" value="Genomic_DNA"/>
</dbReference>
<dbReference type="PANTHER" id="PTHR43046">
    <property type="entry name" value="GDP-MANNOSE MANNOSYL HYDROLASE"/>
    <property type="match status" value="1"/>
</dbReference>
<protein>
    <submittedName>
        <fullName evidence="5">NUDIX hydrolase</fullName>
    </submittedName>
</protein>
<comment type="caution">
    <text evidence="5">The sequence shown here is derived from an EMBL/GenBank/DDBJ whole genome shotgun (WGS) entry which is preliminary data.</text>
</comment>
<dbReference type="OrthoDB" id="9789605at2"/>
<dbReference type="PANTHER" id="PTHR43046:SF2">
    <property type="entry name" value="8-OXO-DGTP DIPHOSPHATASE-RELATED"/>
    <property type="match status" value="1"/>
</dbReference>
<keyword evidence="6" id="KW-1185">Reference proteome</keyword>
<dbReference type="CDD" id="cd04301">
    <property type="entry name" value="NAT_SF"/>
    <property type="match status" value="1"/>
</dbReference>
<evidence type="ECO:0000256" key="2">
    <source>
        <dbReference type="ARBA" id="ARBA00022801"/>
    </source>
</evidence>
<evidence type="ECO:0000256" key="1">
    <source>
        <dbReference type="ARBA" id="ARBA00001946"/>
    </source>
</evidence>
<dbReference type="Pfam" id="PF00293">
    <property type="entry name" value="NUDIX"/>
    <property type="match status" value="1"/>
</dbReference>
<dbReference type="PROSITE" id="PS51462">
    <property type="entry name" value="NUDIX"/>
    <property type="match status" value="1"/>
</dbReference>
<dbReference type="Proteomes" id="UP000076630">
    <property type="component" value="Unassembled WGS sequence"/>
</dbReference>
<sequence length="286" mass="33058">MKISYLNATIEDCNLLTETALTSKRHWGYSEELIAIWTDQLTIIDLNFDNGELVKCFANEKYIGFFELRDKGPYVCLEHFWLLPEFINKGYGRVITAEIKRRAKDKGYKYLEVYAEPNANLFYEKMGGECVKQILTSVPGRMMKIYHLPVIEEGWINLDTAGLVIVKDHKLLLAYSNNKNAWYLPGGKIDSGEDSKTALIREIEEELSLKLDPSRVNFLHHITAPAYGEKLNIMMQQDCYSYDLGEDVIEPTNEIGAVKYFSLEEYRREEIQVPGVLMVYEVLRKI</sequence>
<dbReference type="InterPro" id="IPR000086">
    <property type="entry name" value="NUDIX_hydrolase_dom"/>
</dbReference>
<feature type="domain" description="N-acetyltransferase" evidence="3">
    <location>
        <begin position="1"/>
        <end position="151"/>
    </location>
</feature>
<dbReference type="InterPro" id="IPR000182">
    <property type="entry name" value="GNAT_dom"/>
</dbReference>
<dbReference type="SUPFAM" id="SSF55811">
    <property type="entry name" value="Nudix"/>
    <property type="match status" value="1"/>
</dbReference>
<dbReference type="GO" id="GO:0016787">
    <property type="term" value="F:hydrolase activity"/>
    <property type="evidence" value="ECO:0007669"/>
    <property type="project" value="UniProtKB-KW"/>
</dbReference>
<evidence type="ECO:0000313" key="6">
    <source>
        <dbReference type="Proteomes" id="UP000076630"/>
    </source>
</evidence>
<reference evidence="5 6" key="1">
    <citation type="submission" date="2016-01" db="EMBL/GenBank/DDBJ databases">
        <title>Whole genome sequencing of Myroides marinus L41.</title>
        <authorList>
            <person name="Hong K.W."/>
        </authorList>
    </citation>
    <scope>NUCLEOTIDE SEQUENCE [LARGE SCALE GENOMIC DNA]</scope>
    <source>
        <strain evidence="5 6">L41</strain>
    </source>
</reference>
<dbReference type="PROSITE" id="PS51186">
    <property type="entry name" value="GNAT"/>
    <property type="match status" value="1"/>
</dbReference>
<gene>
    <name evidence="5" type="ORF">AV926_03880</name>
</gene>
<dbReference type="AlphaFoldDB" id="A0A161SCF4"/>
<dbReference type="Gene3D" id="3.90.79.10">
    <property type="entry name" value="Nucleoside Triphosphate Pyrophosphohydrolase"/>
    <property type="match status" value="1"/>
</dbReference>